<evidence type="ECO:0000256" key="1">
    <source>
        <dbReference type="SAM" id="MobiDB-lite"/>
    </source>
</evidence>
<gene>
    <name evidence="2" type="ORF">PHYSODRAFT_328658</name>
</gene>
<feature type="region of interest" description="Disordered" evidence="1">
    <location>
        <begin position="1"/>
        <end position="22"/>
    </location>
</feature>
<dbReference type="InParanoid" id="G4ZA06"/>
<dbReference type="GeneID" id="20645826"/>
<organism evidence="2 3">
    <name type="scientific">Phytophthora sojae (strain P6497)</name>
    <name type="common">Soybean stem and root rot agent</name>
    <name type="synonym">Phytophthora megasperma f. sp. glycines</name>
    <dbReference type="NCBI Taxonomy" id="1094619"/>
    <lineage>
        <taxon>Eukaryota</taxon>
        <taxon>Sar</taxon>
        <taxon>Stramenopiles</taxon>
        <taxon>Oomycota</taxon>
        <taxon>Peronosporomycetes</taxon>
        <taxon>Peronosporales</taxon>
        <taxon>Peronosporaceae</taxon>
        <taxon>Phytophthora</taxon>
    </lineage>
</organism>
<dbReference type="RefSeq" id="XP_009523272.1">
    <property type="nucleotide sequence ID" value="XM_009524977.1"/>
</dbReference>
<protein>
    <submittedName>
        <fullName evidence="2">Uncharacterized protein</fullName>
    </submittedName>
</protein>
<name>G4ZA06_PHYSP</name>
<feature type="compositionally biased region" description="Basic and acidic residues" evidence="1">
    <location>
        <begin position="40"/>
        <end position="54"/>
    </location>
</feature>
<accession>G4ZA06</accession>
<keyword evidence="3" id="KW-1185">Reference proteome</keyword>
<reference evidence="2 3" key="1">
    <citation type="journal article" date="2006" name="Science">
        <title>Phytophthora genome sequences uncover evolutionary origins and mechanisms of pathogenesis.</title>
        <authorList>
            <person name="Tyler B.M."/>
            <person name="Tripathy S."/>
            <person name="Zhang X."/>
            <person name="Dehal P."/>
            <person name="Jiang R.H."/>
            <person name="Aerts A."/>
            <person name="Arredondo F.D."/>
            <person name="Baxter L."/>
            <person name="Bensasson D."/>
            <person name="Beynon J.L."/>
            <person name="Chapman J."/>
            <person name="Damasceno C.M."/>
            <person name="Dorrance A.E."/>
            <person name="Dou D."/>
            <person name="Dickerman A.W."/>
            <person name="Dubchak I.L."/>
            <person name="Garbelotto M."/>
            <person name="Gijzen M."/>
            <person name="Gordon S.G."/>
            <person name="Govers F."/>
            <person name="Grunwald N.J."/>
            <person name="Huang W."/>
            <person name="Ivors K.L."/>
            <person name="Jones R.W."/>
            <person name="Kamoun S."/>
            <person name="Krampis K."/>
            <person name="Lamour K.H."/>
            <person name="Lee M.K."/>
            <person name="McDonald W.H."/>
            <person name="Medina M."/>
            <person name="Meijer H.J."/>
            <person name="Nordberg E.K."/>
            <person name="Maclean D.J."/>
            <person name="Ospina-Giraldo M.D."/>
            <person name="Morris P.F."/>
            <person name="Phuntumart V."/>
            <person name="Putnam N.H."/>
            <person name="Rash S."/>
            <person name="Rose J.K."/>
            <person name="Sakihama Y."/>
            <person name="Salamov A.A."/>
            <person name="Savidor A."/>
            <person name="Scheuring C.F."/>
            <person name="Smith B.M."/>
            <person name="Sobral B.W."/>
            <person name="Terry A."/>
            <person name="Torto-Alalibo T.A."/>
            <person name="Win J."/>
            <person name="Xu Z."/>
            <person name="Zhang H."/>
            <person name="Grigoriev I.V."/>
            <person name="Rokhsar D.S."/>
            <person name="Boore J.L."/>
        </authorList>
    </citation>
    <scope>NUCLEOTIDE SEQUENCE [LARGE SCALE GENOMIC DNA]</scope>
    <source>
        <strain evidence="2 3">P6497</strain>
    </source>
</reference>
<dbReference type="EMBL" id="JH159153">
    <property type="protein sequence ID" value="EGZ20555.1"/>
    <property type="molecule type" value="Genomic_DNA"/>
</dbReference>
<dbReference type="AlphaFoldDB" id="G4ZA06"/>
<feature type="compositionally biased region" description="Basic and acidic residues" evidence="1">
    <location>
        <begin position="287"/>
        <end position="311"/>
    </location>
</feature>
<evidence type="ECO:0000313" key="3">
    <source>
        <dbReference type="Proteomes" id="UP000002640"/>
    </source>
</evidence>
<feature type="compositionally biased region" description="Basic and acidic residues" evidence="1">
    <location>
        <begin position="354"/>
        <end position="367"/>
    </location>
</feature>
<feature type="region of interest" description="Disordered" evidence="1">
    <location>
        <begin position="354"/>
        <end position="383"/>
    </location>
</feature>
<proteinExistence type="predicted"/>
<dbReference type="KEGG" id="psoj:PHYSODRAFT_328658"/>
<sequence>MRTSAEQDSFSEPSSVFDRRAASSSWAVCILAGLRGTNWRRSEEKPSEVSHTVHNDLPTEGECEQAPNKIRSPSQAAYSIDELRAHLGRSASWAVCILGGLRGTNWRRSEEKLSEVSHTVHNDLPTEGECEQAPNKIRSPRQAAYSIDELRAHLGRSASWAKANANKRRTRFVLRAKQRIRSTSCELILGGLHLGRSARDELEKERGETKANAKKRRTRFVLRARQRIRSTSCELILADLHLGRSASWAKANANKRRTRFVLRAKQRIRSTSCELILGGLHLGRSARDELEKERGETVRSEPHRAQRLADRRRMRTSAEQDSFSEPGSVFDRRAASSSWAVCILGGLRGTNWRRSEEKPSEVSHTVHNDLPTEGECEQAPNKIRSPSQAAYSIDELRAHLGRSASWAVCILGGLRGTNWRRSEEKLSEVSHTVHNDLPTEGECEQAPNKIRSPSQAAYSIDELRAHLGRSASWPVCAGRIGEGARRNGPK</sequence>
<feature type="region of interest" description="Disordered" evidence="1">
    <location>
        <begin position="287"/>
        <end position="326"/>
    </location>
</feature>
<evidence type="ECO:0000313" key="2">
    <source>
        <dbReference type="EMBL" id="EGZ20555.1"/>
    </source>
</evidence>
<feature type="region of interest" description="Disordered" evidence="1">
    <location>
        <begin position="40"/>
        <end position="70"/>
    </location>
</feature>
<feature type="compositionally biased region" description="Polar residues" evidence="1">
    <location>
        <begin position="1"/>
        <end position="14"/>
    </location>
</feature>
<dbReference type="Proteomes" id="UP000002640">
    <property type="component" value="Unassembled WGS sequence"/>
</dbReference>